<reference evidence="2" key="1">
    <citation type="submission" date="2021-09" db="EMBL/GenBank/DDBJ databases">
        <title>Complete genome sequence and metabolic characterization of Streptomyces tanashiensis DSM 731 the producer of antibacterial Kalafungin and diverse secondary metabolites.</title>
        <authorList>
            <person name="Abbasi M.N."/>
            <person name="Anwar M.N."/>
            <person name="Alam K."/>
            <person name="Shoaib M."/>
            <person name="Lin Z."/>
            <person name="Hayat M."/>
            <person name="Ali M.I."/>
            <person name="Malik H.M.T."/>
            <person name="Ahmed I."/>
            <person name="Li A."/>
            <person name="Hailong Wang H."/>
            <person name="Zhang Y."/>
        </authorList>
    </citation>
    <scope>NUCLEOTIDE SEQUENCE</scope>
    <source>
        <strain evidence="2">Kala</strain>
    </source>
</reference>
<accession>A0ABY6R6C3</accession>
<name>A0ABY6R6C3_9ACTN</name>
<gene>
    <name evidence="2" type="ORF">LDH80_35040</name>
</gene>
<feature type="transmembrane region" description="Helical" evidence="1">
    <location>
        <begin position="38"/>
        <end position="58"/>
    </location>
</feature>
<keyword evidence="1" id="KW-0472">Membrane</keyword>
<dbReference type="GeneID" id="95604767"/>
<sequence length="60" mass="6393">MTRPDGRLPSDHSVRRHSIGLVGGACLASPLGLVLDSMWLLGAGAWLLIAAVLLELVYRP</sequence>
<dbReference type="EMBL" id="CP084204">
    <property type="protein sequence ID" value="UZX25598.1"/>
    <property type="molecule type" value="Genomic_DNA"/>
</dbReference>
<keyword evidence="3" id="KW-1185">Reference proteome</keyword>
<keyword evidence="1" id="KW-1133">Transmembrane helix</keyword>
<organism evidence="2 3">
    <name type="scientific">Streptomyces tanashiensis</name>
    <dbReference type="NCBI Taxonomy" id="67367"/>
    <lineage>
        <taxon>Bacteria</taxon>
        <taxon>Bacillati</taxon>
        <taxon>Actinomycetota</taxon>
        <taxon>Actinomycetes</taxon>
        <taxon>Kitasatosporales</taxon>
        <taxon>Streptomycetaceae</taxon>
        <taxon>Streptomyces</taxon>
    </lineage>
</organism>
<evidence type="ECO:0000256" key="1">
    <source>
        <dbReference type="SAM" id="Phobius"/>
    </source>
</evidence>
<evidence type="ECO:0000313" key="2">
    <source>
        <dbReference type="EMBL" id="UZX25598.1"/>
    </source>
</evidence>
<dbReference type="Proteomes" id="UP001164506">
    <property type="component" value="Chromosome"/>
</dbReference>
<dbReference type="RefSeq" id="WP_190102325.1">
    <property type="nucleotide sequence ID" value="NZ_BMUH01000002.1"/>
</dbReference>
<evidence type="ECO:0000313" key="3">
    <source>
        <dbReference type="Proteomes" id="UP001164506"/>
    </source>
</evidence>
<proteinExistence type="predicted"/>
<protein>
    <submittedName>
        <fullName evidence="2">Uncharacterized protein</fullName>
    </submittedName>
</protein>
<keyword evidence="1" id="KW-0812">Transmembrane</keyword>